<dbReference type="PANTHER" id="PTHR47723:SF23">
    <property type="entry name" value="REVERSE TRANSCRIPTASE-LIKE PROTEIN"/>
    <property type="match status" value="1"/>
</dbReference>
<accession>A0A445I4W7</accession>
<dbReference type="PANTHER" id="PTHR47723">
    <property type="entry name" value="OS05G0353850 PROTEIN"/>
    <property type="match status" value="1"/>
</dbReference>
<dbReference type="Proteomes" id="UP000289340">
    <property type="component" value="Chromosome 11"/>
</dbReference>
<sequence>MGKFWGDLVVEEESDTGKEDQDALAFGAQFQRVISKSKKRSWSKGRRKLTPKGSTIPAVGMILKIIEQVWGQSILSCPMFILTHKLKLLKVALKSWNKDSFGNIPDLVDRAKNELSLIKLFLTGFLRGTATPPFIRWLKLGGSPFLFCIAEDALSRGLSLMVNSGNLIPMASCRSCTTPTYVLFADDIMVFCKGNLRNLHNLMAILKDYGEALGQFLGLDKWVPIFKRKLKKVHLQGIIDKILTKLASWKGAMLSIMGRVQLVPLVIQANCVHASIDLSGHLSKGAMHPSMSDFNILKSFNIKGHSPTPSKVIDVLLQPLLLGWLKCNIDGATQGYPGRAAKGGVFRNSLGSFVGTFADLYRVASSFHAKLLAAIKAMEIAYNNGWFHLWLEVDSKLVVYAFNSPHIVP</sequence>
<protein>
    <recommendedName>
        <fullName evidence="1">RNase H type-1 domain-containing protein</fullName>
    </recommendedName>
</protein>
<dbReference type="InterPro" id="IPR053151">
    <property type="entry name" value="RNase_H-like"/>
</dbReference>
<dbReference type="InterPro" id="IPR044730">
    <property type="entry name" value="RNase_H-like_dom_plant"/>
</dbReference>
<organism evidence="2 3">
    <name type="scientific">Glycine soja</name>
    <name type="common">Wild soybean</name>
    <dbReference type="NCBI Taxonomy" id="3848"/>
    <lineage>
        <taxon>Eukaryota</taxon>
        <taxon>Viridiplantae</taxon>
        <taxon>Streptophyta</taxon>
        <taxon>Embryophyta</taxon>
        <taxon>Tracheophyta</taxon>
        <taxon>Spermatophyta</taxon>
        <taxon>Magnoliopsida</taxon>
        <taxon>eudicotyledons</taxon>
        <taxon>Gunneridae</taxon>
        <taxon>Pentapetalae</taxon>
        <taxon>rosids</taxon>
        <taxon>fabids</taxon>
        <taxon>Fabales</taxon>
        <taxon>Fabaceae</taxon>
        <taxon>Papilionoideae</taxon>
        <taxon>50 kb inversion clade</taxon>
        <taxon>NPAAA clade</taxon>
        <taxon>indigoferoid/millettioid clade</taxon>
        <taxon>Phaseoleae</taxon>
        <taxon>Glycine</taxon>
        <taxon>Glycine subgen. Soja</taxon>
    </lineage>
</organism>
<gene>
    <name evidence="2" type="ORF">D0Y65_030645</name>
</gene>
<feature type="domain" description="RNase H type-1" evidence="1">
    <location>
        <begin position="328"/>
        <end position="404"/>
    </location>
</feature>
<dbReference type="GO" id="GO:0004523">
    <property type="term" value="F:RNA-DNA hybrid ribonuclease activity"/>
    <property type="evidence" value="ECO:0007669"/>
    <property type="project" value="InterPro"/>
</dbReference>
<dbReference type="InterPro" id="IPR002156">
    <property type="entry name" value="RNaseH_domain"/>
</dbReference>
<dbReference type="EMBL" id="QZWG01000011">
    <property type="protein sequence ID" value="RZB80984.1"/>
    <property type="molecule type" value="Genomic_DNA"/>
</dbReference>
<dbReference type="GO" id="GO:0003676">
    <property type="term" value="F:nucleic acid binding"/>
    <property type="evidence" value="ECO:0007669"/>
    <property type="project" value="InterPro"/>
</dbReference>
<dbReference type="InterPro" id="IPR012337">
    <property type="entry name" value="RNaseH-like_sf"/>
</dbReference>
<dbReference type="Pfam" id="PF13456">
    <property type="entry name" value="RVT_3"/>
    <property type="match status" value="1"/>
</dbReference>
<name>A0A445I4W7_GLYSO</name>
<proteinExistence type="predicted"/>
<keyword evidence="3" id="KW-1185">Reference proteome</keyword>
<dbReference type="SUPFAM" id="SSF53098">
    <property type="entry name" value="Ribonuclease H-like"/>
    <property type="match status" value="1"/>
</dbReference>
<dbReference type="AlphaFoldDB" id="A0A445I4W7"/>
<reference evidence="2 3" key="1">
    <citation type="submission" date="2018-09" db="EMBL/GenBank/DDBJ databases">
        <title>A high-quality reference genome of wild soybean provides a powerful tool to mine soybean genomes.</title>
        <authorList>
            <person name="Xie M."/>
            <person name="Chung C.Y.L."/>
            <person name="Li M.-W."/>
            <person name="Wong F.-L."/>
            <person name="Chan T.-F."/>
            <person name="Lam H.-M."/>
        </authorList>
    </citation>
    <scope>NUCLEOTIDE SEQUENCE [LARGE SCALE GENOMIC DNA]</scope>
    <source>
        <strain evidence="3">cv. W05</strain>
        <tissue evidence="2">Hypocotyl of etiolated seedlings</tissue>
    </source>
</reference>
<comment type="caution">
    <text evidence="2">The sequence shown here is derived from an EMBL/GenBank/DDBJ whole genome shotgun (WGS) entry which is preliminary data.</text>
</comment>
<evidence type="ECO:0000313" key="3">
    <source>
        <dbReference type="Proteomes" id="UP000289340"/>
    </source>
</evidence>
<dbReference type="CDD" id="cd06222">
    <property type="entry name" value="RNase_H_like"/>
    <property type="match status" value="1"/>
</dbReference>
<dbReference type="Gene3D" id="3.30.420.10">
    <property type="entry name" value="Ribonuclease H-like superfamily/Ribonuclease H"/>
    <property type="match status" value="1"/>
</dbReference>
<dbReference type="InterPro" id="IPR036397">
    <property type="entry name" value="RNaseH_sf"/>
</dbReference>
<evidence type="ECO:0000313" key="2">
    <source>
        <dbReference type="EMBL" id="RZB80984.1"/>
    </source>
</evidence>
<evidence type="ECO:0000259" key="1">
    <source>
        <dbReference type="Pfam" id="PF13456"/>
    </source>
</evidence>